<dbReference type="PROSITE" id="PS50109">
    <property type="entry name" value="HIS_KIN"/>
    <property type="match status" value="1"/>
</dbReference>
<comment type="subcellular location">
    <subcellularLocation>
        <location evidence="2">Cell membrane</location>
        <topology evidence="2">Multi-pass membrane protein</topology>
    </subcellularLocation>
</comment>
<dbReference type="InterPro" id="IPR036890">
    <property type="entry name" value="HATPase_C_sf"/>
</dbReference>
<keyword evidence="4" id="KW-1003">Cell membrane</keyword>
<comment type="catalytic activity">
    <reaction evidence="1">
        <text>ATP + protein L-histidine = ADP + protein N-phospho-L-histidine.</text>
        <dbReference type="EC" id="2.7.13.3"/>
    </reaction>
</comment>
<keyword evidence="20" id="KW-1185">Reference proteome</keyword>
<feature type="region of interest" description="Disordered" evidence="15">
    <location>
        <begin position="1"/>
        <end position="29"/>
    </location>
</feature>
<dbReference type="SMART" id="SM00448">
    <property type="entry name" value="REC"/>
    <property type="match status" value="1"/>
</dbReference>
<dbReference type="Gene3D" id="3.30.565.10">
    <property type="entry name" value="Histidine kinase-like ATPase, C-terminal domain"/>
    <property type="match status" value="1"/>
</dbReference>
<evidence type="ECO:0000256" key="9">
    <source>
        <dbReference type="ARBA" id="ARBA00022777"/>
    </source>
</evidence>
<dbReference type="Gene3D" id="3.30.450.20">
    <property type="entry name" value="PAS domain"/>
    <property type="match status" value="1"/>
</dbReference>
<dbReference type="InterPro" id="IPR029151">
    <property type="entry name" value="Sensor-like_sf"/>
</dbReference>
<dbReference type="Pfam" id="PF00072">
    <property type="entry name" value="Response_reg"/>
    <property type="match status" value="1"/>
</dbReference>
<evidence type="ECO:0000256" key="8">
    <source>
        <dbReference type="ARBA" id="ARBA00022741"/>
    </source>
</evidence>
<evidence type="ECO:0000256" key="14">
    <source>
        <dbReference type="PROSITE-ProRule" id="PRU00169"/>
    </source>
</evidence>
<dbReference type="InterPro" id="IPR051271">
    <property type="entry name" value="2C-system_Tx_regulators"/>
</dbReference>
<dbReference type="PANTHER" id="PTHR45526">
    <property type="entry name" value="TRANSCRIPTIONAL REGULATORY PROTEIN DPIA"/>
    <property type="match status" value="1"/>
</dbReference>
<dbReference type="SUPFAM" id="SSF103190">
    <property type="entry name" value="Sensory domain-like"/>
    <property type="match status" value="1"/>
</dbReference>
<feature type="region of interest" description="Disordered" evidence="15">
    <location>
        <begin position="788"/>
        <end position="808"/>
    </location>
</feature>
<dbReference type="InterPro" id="IPR001789">
    <property type="entry name" value="Sig_transdc_resp-reg_receiver"/>
</dbReference>
<dbReference type="SUPFAM" id="SSF55890">
    <property type="entry name" value="Sporulation response regulatory protein Spo0B"/>
    <property type="match status" value="1"/>
</dbReference>
<keyword evidence="12" id="KW-0902">Two-component regulatory system</keyword>
<keyword evidence="11 16" id="KW-1133">Transmembrane helix</keyword>
<proteinExistence type="predicted"/>
<dbReference type="InterPro" id="IPR033463">
    <property type="entry name" value="sCache_3"/>
</dbReference>
<evidence type="ECO:0000256" key="3">
    <source>
        <dbReference type="ARBA" id="ARBA00012438"/>
    </source>
</evidence>
<keyword evidence="7 16" id="KW-0812">Transmembrane</keyword>
<dbReference type="InterPro" id="IPR005467">
    <property type="entry name" value="His_kinase_dom"/>
</dbReference>
<dbReference type="PANTHER" id="PTHR45526:SF1">
    <property type="entry name" value="TRANSCRIPTIONAL REGULATORY PROTEIN DCUR-RELATED"/>
    <property type="match status" value="1"/>
</dbReference>
<evidence type="ECO:0000313" key="20">
    <source>
        <dbReference type="Proteomes" id="UP001410795"/>
    </source>
</evidence>
<feature type="transmembrane region" description="Helical" evidence="16">
    <location>
        <begin position="38"/>
        <end position="59"/>
    </location>
</feature>
<dbReference type="InterPro" id="IPR036388">
    <property type="entry name" value="WH-like_DNA-bd_sf"/>
</dbReference>
<evidence type="ECO:0000256" key="11">
    <source>
        <dbReference type="ARBA" id="ARBA00022989"/>
    </source>
</evidence>
<reference evidence="20" key="1">
    <citation type="journal article" date="2019" name="Int. J. Syst. Evol. Microbiol.">
        <title>The Global Catalogue of Microorganisms (GCM) 10K type strain sequencing project: providing services to taxonomists for standard genome sequencing and annotation.</title>
        <authorList>
            <consortium name="The Broad Institute Genomics Platform"/>
            <consortium name="The Broad Institute Genome Sequencing Center for Infectious Disease"/>
            <person name="Wu L."/>
            <person name="Ma J."/>
        </authorList>
    </citation>
    <scope>NUCLEOTIDE SEQUENCE [LARGE SCALE GENOMIC DNA]</scope>
    <source>
        <strain evidence="20">JCM 16546</strain>
    </source>
</reference>
<evidence type="ECO:0000256" key="6">
    <source>
        <dbReference type="ARBA" id="ARBA00022679"/>
    </source>
</evidence>
<dbReference type="InterPro" id="IPR036390">
    <property type="entry name" value="WH_DNA-bd_sf"/>
</dbReference>
<keyword evidence="6" id="KW-0808">Transferase</keyword>
<evidence type="ECO:0000256" key="16">
    <source>
        <dbReference type="SAM" id="Phobius"/>
    </source>
</evidence>
<protein>
    <recommendedName>
        <fullName evidence="3">histidine kinase</fullName>
        <ecNumber evidence="3">2.7.13.3</ecNumber>
    </recommendedName>
</protein>
<dbReference type="PRINTS" id="PR00344">
    <property type="entry name" value="BCTRLSENSOR"/>
</dbReference>
<evidence type="ECO:0000256" key="7">
    <source>
        <dbReference type="ARBA" id="ARBA00022692"/>
    </source>
</evidence>
<dbReference type="Gene3D" id="1.10.10.10">
    <property type="entry name" value="Winged helix-like DNA-binding domain superfamily/Winged helix DNA-binding domain"/>
    <property type="match status" value="1"/>
</dbReference>
<keyword evidence="10" id="KW-0067">ATP-binding</keyword>
<evidence type="ECO:0000256" key="12">
    <source>
        <dbReference type="ARBA" id="ARBA00023012"/>
    </source>
</evidence>
<dbReference type="InterPro" id="IPR003594">
    <property type="entry name" value="HATPase_dom"/>
</dbReference>
<keyword evidence="5 14" id="KW-0597">Phosphoprotein</keyword>
<feature type="compositionally biased region" description="Basic and acidic residues" evidence="15">
    <location>
        <begin position="796"/>
        <end position="808"/>
    </location>
</feature>
<comment type="caution">
    <text evidence="19">The sequence shown here is derived from an EMBL/GenBank/DDBJ whole genome shotgun (WGS) entry which is preliminary data.</text>
</comment>
<evidence type="ECO:0000256" key="15">
    <source>
        <dbReference type="SAM" id="MobiDB-lite"/>
    </source>
</evidence>
<evidence type="ECO:0000259" key="18">
    <source>
        <dbReference type="PROSITE" id="PS50110"/>
    </source>
</evidence>
<evidence type="ECO:0000256" key="5">
    <source>
        <dbReference type="ARBA" id="ARBA00022553"/>
    </source>
</evidence>
<dbReference type="EC" id="2.7.13.3" evidence="3"/>
<evidence type="ECO:0000256" key="10">
    <source>
        <dbReference type="ARBA" id="ARBA00022840"/>
    </source>
</evidence>
<organism evidence="19 20">
    <name type="scientific">Microbacterium marinilacus</name>
    <dbReference type="NCBI Taxonomy" id="415209"/>
    <lineage>
        <taxon>Bacteria</taxon>
        <taxon>Bacillati</taxon>
        <taxon>Actinomycetota</taxon>
        <taxon>Actinomycetes</taxon>
        <taxon>Micrococcales</taxon>
        <taxon>Microbacteriaceae</taxon>
        <taxon>Microbacterium</taxon>
    </lineage>
</organism>
<keyword evidence="8" id="KW-0547">Nucleotide-binding</keyword>
<accession>A0ABP7BBC6</accession>
<gene>
    <name evidence="19" type="ORF">GCM10022202_14510</name>
</gene>
<dbReference type="Gene3D" id="3.40.50.2300">
    <property type="match status" value="1"/>
</dbReference>
<dbReference type="SMART" id="SM00387">
    <property type="entry name" value="HATPase_c"/>
    <property type="match status" value="1"/>
</dbReference>
<evidence type="ECO:0000256" key="13">
    <source>
        <dbReference type="ARBA" id="ARBA00023136"/>
    </source>
</evidence>
<feature type="domain" description="Response regulatory" evidence="18">
    <location>
        <begin position="580"/>
        <end position="701"/>
    </location>
</feature>
<evidence type="ECO:0000313" key="19">
    <source>
        <dbReference type="EMBL" id="GAA3655463.1"/>
    </source>
</evidence>
<dbReference type="InterPro" id="IPR011006">
    <property type="entry name" value="CheY-like_superfamily"/>
</dbReference>
<dbReference type="InterPro" id="IPR004358">
    <property type="entry name" value="Sig_transdc_His_kin-like_C"/>
</dbReference>
<dbReference type="Pfam" id="PF02518">
    <property type="entry name" value="HATPase_c"/>
    <property type="match status" value="1"/>
</dbReference>
<feature type="domain" description="Histidine kinase" evidence="17">
    <location>
        <begin position="370"/>
        <end position="570"/>
    </location>
</feature>
<dbReference type="InterPro" id="IPR016120">
    <property type="entry name" value="Sig_transdc_His_kin_SpoOB"/>
</dbReference>
<dbReference type="SUPFAM" id="SSF46785">
    <property type="entry name" value="Winged helix' DNA-binding domain"/>
    <property type="match status" value="1"/>
</dbReference>
<dbReference type="Proteomes" id="UP001410795">
    <property type="component" value="Unassembled WGS sequence"/>
</dbReference>
<keyword evidence="13 16" id="KW-0472">Membrane</keyword>
<evidence type="ECO:0000259" key="17">
    <source>
        <dbReference type="PROSITE" id="PS50109"/>
    </source>
</evidence>
<evidence type="ECO:0000256" key="2">
    <source>
        <dbReference type="ARBA" id="ARBA00004651"/>
    </source>
</evidence>
<feature type="transmembrane region" description="Helical" evidence="16">
    <location>
        <begin position="210"/>
        <end position="230"/>
    </location>
</feature>
<dbReference type="PROSITE" id="PS50110">
    <property type="entry name" value="RESPONSE_REGULATORY"/>
    <property type="match status" value="1"/>
</dbReference>
<sequence length="808" mass="86238">MGFMSGPHAVQRGDAQAASRPAPTQPIRERRRSVARRFLVEFTLVLLAGAAVVFAGLAFDAHTSANAQAARTSTDLATTLAIDPTVVQAVAQAHEEAAADPEGAVTRASARLQPYVEGILRATGVDYVTIMDSDRTRYTHANPERIGGDFLGTIEPALEGETFTEVYPGTLGPSVRAVTPVLSGGEVVGLVSAGVTLENVTEAILVRLQIVGLFAVVVVGLGALAAVMLFRRLDRVTDGRDPDELARLFAAHEAVLHSLEEGLLLIERRPGHAPRVVLANDQALRMLGIDRPAPFAVDDAGLPEDVHAVLAGDDRDEVVRIAAKDLLVAREQTELAGRSAEILTLRDRTELRRVTGELSSVRTISDALRAQAHEFDNRLHTIATLIELGQADEALTFAASERDLGQRLADRVLHAVDEPVIAALMLGKAAQAHERAVEMHFETHLAPGTQGLQPADVVTILGNLIDNATDAAASRAARTGDTDAWVEVYLASADDGSLVFQVSDSGDGVAEADRDRIFRRGYSTKDTESQAHGYGLTLVRQVVEGLGGTIEVTAAPGGGAVFTAILPAPEPAGGGERVIRVLVVEDDARTAAAHAEYVRRLDGFDAVGVALTVSAARRALRDAVERGERIHLLLLDLNLPDGHGLDLCRELRASGLIVDVIAVTAVRELESVRQAVAVGVVQYLIKPFVFEVFAQKLAAYKDFFDRMRAPVSTLSQREVDTAFAALRTSNAPGLPKGLSEQTLDAVSDLLAAAASPRSATEVAERLGLSRVTARRYLEHLADRGVAVRAPRHGARGRPELEYSRPRPA</sequence>
<feature type="modified residue" description="4-aspartylphosphate" evidence="14">
    <location>
        <position position="636"/>
    </location>
</feature>
<dbReference type="InterPro" id="IPR048714">
    <property type="entry name" value="DpiA-like_HTH"/>
</dbReference>
<dbReference type="SUPFAM" id="SSF55874">
    <property type="entry name" value="ATPase domain of HSP90 chaperone/DNA topoisomerase II/histidine kinase"/>
    <property type="match status" value="1"/>
</dbReference>
<evidence type="ECO:0000256" key="1">
    <source>
        <dbReference type="ARBA" id="ARBA00000085"/>
    </source>
</evidence>
<dbReference type="EMBL" id="BAAAYV010000006">
    <property type="protein sequence ID" value="GAA3655463.1"/>
    <property type="molecule type" value="Genomic_DNA"/>
</dbReference>
<dbReference type="SUPFAM" id="SSF52172">
    <property type="entry name" value="CheY-like"/>
    <property type="match status" value="1"/>
</dbReference>
<dbReference type="Pfam" id="PF20714">
    <property type="entry name" value="HTH_64"/>
    <property type="match status" value="1"/>
</dbReference>
<dbReference type="Pfam" id="PF17203">
    <property type="entry name" value="sCache_3_2"/>
    <property type="match status" value="1"/>
</dbReference>
<name>A0ABP7BBC6_9MICO</name>
<keyword evidence="9" id="KW-0418">Kinase</keyword>
<evidence type="ECO:0000256" key="4">
    <source>
        <dbReference type="ARBA" id="ARBA00022475"/>
    </source>
</evidence>